<dbReference type="OrthoDB" id="198652at2759"/>
<dbReference type="PANTHER" id="PTHR19288:SF25">
    <property type="entry name" value="PHOSPHATIDYLGLYCEROPHOSPHATASE GEP4, MITOCHONDRIAL"/>
    <property type="match status" value="1"/>
</dbReference>
<protein>
    <recommendedName>
        <fullName evidence="3">Phosphatidylglycerophosphatase GEP4, mitochondrial</fullName>
    </recommendedName>
</protein>
<dbReference type="Pfam" id="PF09419">
    <property type="entry name" value="PGP_phosphatase"/>
    <property type="match status" value="1"/>
</dbReference>
<reference evidence="1" key="1">
    <citation type="submission" date="2022-12" db="EMBL/GenBank/DDBJ databases">
        <authorList>
            <person name="Brejova B."/>
        </authorList>
    </citation>
    <scope>NUCLEOTIDE SEQUENCE</scope>
</reference>
<evidence type="ECO:0000313" key="2">
    <source>
        <dbReference type="Proteomes" id="UP001152885"/>
    </source>
</evidence>
<comment type="caution">
    <text evidence="1">The sequence shown here is derived from an EMBL/GenBank/DDBJ whole genome shotgun (WGS) entry which is preliminary data.</text>
</comment>
<dbReference type="InterPro" id="IPR027706">
    <property type="entry name" value="PGP_Pase"/>
</dbReference>
<sequence length="198" mass="22450">MQLFNLSATLNFSKILYNPSLVLPTVTISSFDQLKLPINGIKGIVLDKDNCISKDHDDKIWPSYSAKWSQLTSLYPKENLLIVSNSAGTNDDLNHKQAKTLEKNTGVSVLIHSTKKPGCYNEILTYFEKLGVKNNEILVIGDRLFTDILMANLMGSYSCWINEGIEISEKVLPKIERDMYGRLKNWGYKSPMENQDLE</sequence>
<dbReference type="GO" id="GO:0005739">
    <property type="term" value="C:mitochondrion"/>
    <property type="evidence" value="ECO:0007669"/>
    <property type="project" value="TreeGrafter"/>
</dbReference>
<dbReference type="NCBIfam" id="TIGR01668">
    <property type="entry name" value="YqeG_hyp_ppase"/>
    <property type="match status" value="1"/>
</dbReference>
<proteinExistence type="predicted"/>
<dbReference type="FunFam" id="3.40.50.1000:FF:000165">
    <property type="entry name" value="HAD superfamily phosphatase"/>
    <property type="match status" value="1"/>
</dbReference>
<evidence type="ECO:0008006" key="3">
    <source>
        <dbReference type="Google" id="ProtNLM"/>
    </source>
</evidence>
<evidence type="ECO:0000313" key="1">
    <source>
        <dbReference type="EMBL" id="CAI5760678.1"/>
    </source>
</evidence>
<dbReference type="GO" id="GO:0008962">
    <property type="term" value="F:phosphatidylglycerophosphatase activity"/>
    <property type="evidence" value="ECO:0007669"/>
    <property type="project" value="InterPro"/>
</dbReference>
<gene>
    <name evidence="1" type="ORF">CANVERA_P5186</name>
</gene>
<accession>A0A9W4U1X5</accession>
<dbReference type="PANTHER" id="PTHR19288">
    <property type="entry name" value="4-NITROPHENYLPHOSPHATASE-RELATED"/>
    <property type="match status" value="1"/>
</dbReference>
<dbReference type="InterPro" id="IPR023214">
    <property type="entry name" value="HAD_sf"/>
</dbReference>
<dbReference type="AlphaFoldDB" id="A0A9W4U1X5"/>
<dbReference type="GO" id="GO:0032049">
    <property type="term" value="P:cardiolipin biosynthetic process"/>
    <property type="evidence" value="ECO:0007669"/>
    <property type="project" value="TreeGrafter"/>
</dbReference>
<dbReference type="EMBL" id="CANTUO010000007">
    <property type="protein sequence ID" value="CAI5760678.1"/>
    <property type="molecule type" value="Genomic_DNA"/>
</dbReference>
<dbReference type="SUPFAM" id="SSF56784">
    <property type="entry name" value="HAD-like"/>
    <property type="match status" value="2"/>
</dbReference>
<keyword evidence="2" id="KW-1185">Reference proteome</keyword>
<dbReference type="InterPro" id="IPR036412">
    <property type="entry name" value="HAD-like_sf"/>
</dbReference>
<dbReference type="Proteomes" id="UP001152885">
    <property type="component" value="Unassembled WGS sequence"/>
</dbReference>
<name>A0A9W4U1X5_9ASCO</name>
<dbReference type="InterPro" id="IPR010021">
    <property type="entry name" value="PGPP1/Gep4"/>
</dbReference>
<organism evidence="1 2">
    <name type="scientific">Candida verbasci</name>
    <dbReference type="NCBI Taxonomy" id="1227364"/>
    <lineage>
        <taxon>Eukaryota</taxon>
        <taxon>Fungi</taxon>
        <taxon>Dikarya</taxon>
        <taxon>Ascomycota</taxon>
        <taxon>Saccharomycotina</taxon>
        <taxon>Pichiomycetes</taxon>
        <taxon>Debaryomycetaceae</taxon>
        <taxon>Candida/Lodderomyces clade</taxon>
        <taxon>Candida</taxon>
    </lineage>
</organism>
<dbReference type="Gene3D" id="3.40.50.1000">
    <property type="entry name" value="HAD superfamily/HAD-like"/>
    <property type="match status" value="1"/>
</dbReference>